<dbReference type="AlphaFoldDB" id="A0A0V0XU70"/>
<evidence type="ECO:0000313" key="1">
    <source>
        <dbReference type="EMBL" id="KRX91451.1"/>
    </source>
</evidence>
<feature type="non-terminal residue" evidence="1">
    <location>
        <position position="1"/>
    </location>
</feature>
<name>A0A0V0XU70_TRIPS</name>
<dbReference type="Proteomes" id="UP000054815">
    <property type="component" value="Unassembled WGS sequence"/>
</dbReference>
<proteinExistence type="predicted"/>
<sequence>LCLINGIVHIQIMSFVNIFSVGKSVADAIMTVITTTDIIILPHFSKAYGQFVGDWLENGLEYEILPSATNLTVKI</sequence>
<dbReference type="EMBL" id="JYDU01000137">
    <property type="protein sequence ID" value="KRX91451.1"/>
    <property type="molecule type" value="Genomic_DNA"/>
</dbReference>
<organism evidence="1 2">
    <name type="scientific">Trichinella pseudospiralis</name>
    <name type="common">Parasitic roundworm</name>
    <dbReference type="NCBI Taxonomy" id="6337"/>
    <lineage>
        <taxon>Eukaryota</taxon>
        <taxon>Metazoa</taxon>
        <taxon>Ecdysozoa</taxon>
        <taxon>Nematoda</taxon>
        <taxon>Enoplea</taxon>
        <taxon>Dorylaimia</taxon>
        <taxon>Trichinellida</taxon>
        <taxon>Trichinellidae</taxon>
        <taxon>Trichinella</taxon>
    </lineage>
</organism>
<accession>A0A0V0XU70</accession>
<evidence type="ECO:0000313" key="2">
    <source>
        <dbReference type="Proteomes" id="UP000054815"/>
    </source>
</evidence>
<gene>
    <name evidence="1" type="ORF">T4E_9521</name>
</gene>
<reference evidence="1 2" key="1">
    <citation type="submission" date="2015-01" db="EMBL/GenBank/DDBJ databases">
        <title>Evolution of Trichinella species and genotypes.</title>
        <authorList>
            <person name="Korhonen P.K."/>
            <person name="Edoardo P."/>
            <person name="Giuseppe L.R."/>
            <person name="Gasser R.B."/>
        </authorList>
    </citation>
    <scope>NUCLEOTIDE SEQUENCE [LARGE SCALE GENOMIC DNA]</scope>
    <source>
        <strain evidence="1">ISS141</strain>
    </source>
</reference>
<comment type="caution">
    <text evidence="1">The sequence shown here is derived from an EMBL/GenBank/DDBJ whole genome shotgun (WGS) entry which is preliminary data.</text>
</comment>
<protein>
    <submittedName>
        <fullName evidence="1">Uncharacterized protein</fullName>
    </submittedName>
</protein>